<dbReference type="Gene3D" id="2.30.30.60">
    <property type="match status" value="1"/>
</dbReference>
<dbReference type="InterPro" id="IPR023408">
    <property type="entry name" value="MscS_beta-dom_sf"/>
</dbReference>
<evidence type="ECO:0000313" key="8">
    <source>
        <dbReference type="EMBL" id="GLS44825.1"/>
    </source>
</evidence>
<comment type="caution">
    <text evidence="9">The sequence shown here is derived from an EMBL/GenBank/DDBJ whole genome shotgun (WGS) entry which is preliminary data.</text>
</comment>
<dbReference type="EMBL" id="BSPG01000015">
    <property type="protein sequence ID" value="GLS44825.1"/>
    <property type="molecule type" value="Genomic_DNA"/>
</dbReference>
<dbReference type="PANTHER" id="PTHR30566">
    <property type="entry name" value="YNAI-RELATED MECHANOSENSITIVE ION CHANNEL"/>
    <property type="match status" value="1"/>
</dbReference>
<proteinExistence type="predicted"/>
<sequence length="745" mass="80479">MHHAVRLLLVLISLASISIPATAGDPSWSGTWNTRWRQGGARVALQQEGSHVHGTYLSYDGSIEGEVQGRTLKGRWIQGQRSGGIEFVLSNDGQSFMGRFDTGEWWTGGRTAGDPEAVGIDQRGPRQALRTFADAGNSARYDAPDQMTRAVSVIDFGENAGTITPEQKLGLAQTLFNLVDQTTFRLHGVPGRKTDKDAVDLKLEQAGTGATLPLRLVKKGEKWFIAMPDEAALEAGRKALFARSGGRPPSPEAYKLRKSARDAMRSFTRAFSEWETGGRAQALATLDTSELSEAVRDDQGVLALQYLNGIVNRIGLMGPQEVSDDPQNREPLVVFSHPAGRIVIAPKGTGDAMSWKFTAETVRSARDLYIAVEEMPITEAKGLPAPPSVFFKVRKWVRGFAPPMLTEFGPLEAWQIAGWASIILLAIGLGWLIARAIMMFLVRSVGEADPRAARRAFRWPLWGTVVFVVYNALVPALGLPDLATRISVGITGVMLAVSVMWLGWRLVDAVVDRYFTSGEGGRMSMDNILVSLGFGALKIGLVAAGLTYIAIQLSLPYEGVVASLSIGGLAVAFASRETLSNVFGAGILAIDRPFRRGDWIATGDTKGTVEHVGIRSTRVRTADDSLIIVPNGKLSDATVNNLGTRRFHLNSAKLPIPYDTTVPQIEALVSGVKDLVAEIPESTPERTSVAVSALSQDGIEVTLKYGLDVRNGANETEIVNRLMMNILRLCERLGIRGGGETPVAA</sequence>
<organism evidence="9 10">
    <name type="scientific">Methylobacterium brachythecii</name>
    <dbReference type="NCBI Taxonomy" id="1176177"/>
    <lineage>
        <taxon>Bacteria</taxon>
        <taxon>Pseudomonadati</taxon>
        <taxon>Pseudomonadota</taxon>
        <taxon>Alphaproteobacteria</taxon>
        <taxon>Hyphomicrobiales</taxon>
        <taxon>Methylobacteriaceae</taxon>
        <taxon>Methylobacterium</taxon>
    </lineage>
</organism>
<reference evidence="8" key="4">
    <citation type="submission" date="2023-01" db="EMBL/GenBank/DDBJ databases">
        <title>Draft genome sequence of Methylobacterium brachythecii strain NBRC 107710.</title>
        <authorList>
            <person name="Sun Q."/>
            <person name="Mori K."/>
        </authorList>
    </citation>
    <scope>NUCLEOTIDE SEQUENCE</scope>
    <source>
        <strain evidence="8">NBRC 107710</strain>
    </source>
</reference>
<dbReference type="Proteomes" id="UP000517759">
    <property type="component" value="Unassembled WGS sequence"/>
</dbReference>
<protein>
    <submittedName>
        <fullName evidence="9">Small-conductance mechanosensitive channel</fullName>
    </submittedName>
</protein>
<keyword evidence="6" id="KW-0732">Signal</keyword>
<feature type="signal peptide" evidence="6">
    <location>
        <begin position="1"/>
        <end position="23"/>
    </location>
</feature>
<evidence type="ECO:0000256" key="3">
    <source>
        <dbReference type="ARBA" id="ARBA00022989"/>
    </source>
</evidence>
<dbReference type="Pfam" id="PF00924">
    <property type="entry name" value="MS_channel_2nd"/>
    <property type="match status" value="1"/>
</dbReference>
<dbReference type="InterPro" id="IPR006686">
    <property type="entry name" value="MscS_channel_CS"/>
</dbReference>
<keyword evidence="2 5" id="KW-0812">Transmembrane</keyword>
<evidence type="ECO:0000256" key="6">
    <source>
        <dbReference type="SAM" id="SignalP"/>
    </source>
</evidence>
<keyword evidence="11" id="KW-1185">Reference proteome</keyword>
<dbReference type="SUPFAM" id="SSF50182">
    <property type="entry name" value="Sm-like ribonucleoproteins"/>
    <property type="match status" value="1"/>
</dbReference>
<reference evidence="8" key="1">
    <citation type="journal article" date="2014" name="Int. J. Syst. Evol. Microbiol.">
        <title>Complete genome of a new Firmicutes species belonging to the dominant human colonic microbiota ('Ruminococcus bicirculans') reveals two chromosomes and a selective capacity to utilize plant glucans.</title>
        <authorList>
            <consortium name="NISC Comparative Sequencing Program"/>
            <person name="Wegmann U."/>
            <person name="Louis P."/>
            <person name="Goesmann A."/>
            <person name="Henrissat B."/>
            <person name="Duncan S.H."/>
            <person name="Flint H.J."/>
        </authorList>
    </citation>
    <scope>NUCLEOTIDE SEQUENCE</scope>
    <source>
        <strain evidence="8">NBRC 107710</strain>
    </source>
</reference>
<keyword evidence="4 5" id="KW-0472">Membrane</keyword>
<feature type="transmembrane region" description="Helical" evidence="5">
    <location>
        <begin position="486"/>
        <end position="507"/>
    </location>
</feature>
<gene>
    <name evidence="8" type="ORF">GCM10007884_28140</name>
    <name evidence="9" type="ORF">GGR33_003316</name>
</gene>
<accession>A0A7W6F7T9</accession>
<dbReference type="PROSITE" id="PS01246">
    <property type="entry name" value="UPF0003"/>
    <property type="match status" value="1"/>
</dbReference>
<feature type="transmembrane region" description="Helical" evidence="5">
    <location>
        <begin position="416"/>
        <end position="438"/>
    </location>
</feature>
<evidence type="ECO:0000313" key="10">
    <source>
        <dbReference type="Proteomes" id="UP000517759"/>
    </source>
</evidence>
<dbReference type="Proteomes" id="UP001156881">
    <property type="component" value="Unassembled WGS sequence"/>
</dbReference>
<feature type="domain" description="Mechanosensitive ion channel MscS" evidence="7">
    <location>
        <begin position="578"/>
        <end position="642"/>
    </location>
</feature>
<dbReference type="InterPro" id="IPR010920">
    <property type="entry name" value="LSM_dom_sf"/>
</dbReference>
<feature type="chain" id="PRO_5031564475" evidence="6">
    <location>
        <begin position="24"/>
        <end position="745"/>
    </location>
</feature>
<dbReference type="AlphaFoldDB" id="A0A7W6F7T9"/>
<dbReference type="RefSeq" id="WP_183507089.1">
    <property type="nucleotide sequence ID" value="NZ_BSPG01000015.1"/>
</dbReference>
<reference evidence="9 10" key="3">
    <citation type="submission" date="2020-08" db="EMBL/GenBank/DDBJ databases">
        <title>Genomic Encyclopedia of Type Strains, Phase IV (KMG-IV): sequencing the most valuable type-strain genomes for metagenomic binning, comparative biology and taxonomic classification.</title>
        <authorList>
            <person name="Goeker M."/>
        </authorList>
    </citation>
    <scope>NUCLEOTIDE SEQUENCE [LARGE SCALE GENOMIC DNA]</scope>
    <source>
        <strain evidence="9 10">DSM 24105</strain>
    </source>
</reference>
<name>A0A7W6F7T9_9HYPH</name>
<feature type="transmembrane region" description="Helical" evidence="5">
    <location>
        <begin position="528"/>
        <end position="551"/>
    </location>
</feature>
<evidence type="ECO:0000313" key="9">
    <source>
        <dbReference type="EMBL" id="MBB3903802.1"/>
    </source>
</evidence>
<feature type="transmembrane region" description="Helical" evidence="5">
    <location>
        <begin position="459"/>
        <end position="480"/>
    </location>
</feature>
<dbReference type="PANTHER" id="PTHR30566:SF5">
    <property type="entry name" value="MECHANOSENSITIVE ION CHANNEL PROTEIN 1, MITOCHONDRIAL-RELATED"/>
    <property type="match status" value="1"/>
</dbReference>
<reference evidence="11" key="2">
    <citation type="journal article" date="2019" name="Int. J. Syst. Evol. Microbiol.">
        <title>The Global Catalogue of Microorganisms (GCM) 10K type strain sequencing project: providing services to taxonomists for standard genome sequencing and annotation.</title>
        <authorList>
            <consortium name="The Broad Institute Genomics Platform"/>
            <consortium name="The Broad Institute Genome Sequencing Center for Infectious Disease"/>
            <person name="Wu L."/>
            <person name="Ma J."/>
        </authorList>
    </citation>
    <scope>NUCLEOTIDE SEQUENCE [LARGE SCALE GENOMIC DNA]</scope>
    <source>
        <strain evidence="11">NBRC 107710</strain>
    </source>
</reference>
<keyword evidence="3 5" id="KW-1133">Transmembrane helix</keyword>
<dbReference type="Gene3D" id="1.10.287.1260">
    <property type="match status" value="1"/>
</dbReference>
<evidence type="ECO:0000313" key="11">
    <source>
        <dbReference type="Proteomes" id="UP001156881"/>
    </source>
</evidence>
<evidence type="ECO:0000256" key="4">
    <source>
        <dbReference type="ARBA" id="ARBA00023136"/>
    </source>
</evidence>
<evidence type="ECO:0000256" key="5">
    <source>
        <dbReference type="SAM" id="Phobius"/>
    </source>
</evidence>
<evidence type="ECO:0000256" key="1">
    <source>
        <dbReference type="ARBA" id="ARBA00004370"/>
    </source>
</evidence>
<dbReference type="InterPro" id="IPR006685">
    <property type="entry name" value="MscS_channel_2nd"/>
</dbReference>
<comment type="subcellular location">
    <subcellularLocation>
        <location evidence="1">Membrane</location>
    </subcellularLocation>
</comment>
<evidence type="ECO:0000259" key="7">
    <source>
        <dbReference type="Pfam" id="PF00924"/>
    </source>
</evidence>
<dbReference type="GO" id="GO:0016020">
    <property type="term" value="C:membrane"/>
    <property type="evidence" value="ECO:0007669"/>
    <property type="project" value="UniProtKB-SubCell"/>
</dbReference>
<evidence type="ECO:0000256" key="2">
    <source>
        <dbReference type="ARBA" id="ARBA00022692"/>
    </source>
</evidence>
<dbReference type="GO" id="GO:0008381">
    <property type="term" value="F:mechanosensitive monoatomic ion channel activity"/>
    <property type="evidence" value="ECO:0007669"/>
    <property type="project" value="UniProtKB-ARBA"/>
</dbReference>
<dbReference type="EMBL" id="JACIDN010000006">
    <property type="protein sequence ID" value="MBB3903802.1"/>
    <property type="molecule type" value="Genomic_DNA"/>
</dbReference>